<dbReference type="FunFam" id="3.30.70.1400:FF:000001">
    <property type="entry name" value="Aminomethyltransferase"/>
    <property type="match status" value="1"/>
</dbReference>
<evidence type="ECO:0000256" key="7">
    <source>
        <dbReference type="HAMAP-Rule" id="MF_00259"/>
    </source>
</evidence>
<evidence type="ECO:0000256" key="2">
    <source>
        <dbReference type="ARBA" id="ARBA00012616"/>
    </source>
</evidence>
<evidence type="ECO:0000259" key="9">
    <source>
        <dbReference type="Pfam" id="PF01571"/>
    </source>
</evidence>
<keyword evidence="3 7" id="KW-0032">Aminotransferase</keyword>
<dbReference type="InterPro" id="IPR028896">
    <property type="entry name" value="GcvT/YgfZ/DmdA"/>
</dbReference>
<dbReference type="Proteomes" id="UP000186551">
    <property type="component" value="Unassembled WGS sequence"/>
</dbReference>
<dbReference type="InterPro" id="IPR027266">
    <property type="entry name" value="TrmE/GcvT-like"/>
</dbReference>
<dbReference type="RefSeq" id="WP_073853059.1">
    <property type="nucleotide sequence ID" value="NZ_LVWA01000009.1"/>
</dbReference>
<dbReference type="FunFam" id="2.40.30.110:FF:000003">
    <property type="entry name" value="Aminomethyltransferase"/>
    <property type="match status" value="1"/>
</dbReference>
<gene>
    <name evidence="7" type="primary">gcvT</name>
    <name evidence="11" type="ORF">A3841_01690</name>
</gene>
<dbReference type="OrthoDB" id="9774591at2"/>
<dbReference type="Pfam" id="PF08669">
    <property type="entry name" value="GCV_T_C"/>
    <property type="match status" value="1"/>
</dbReference>
<dbReference type="PANTHER" id="PTHR43757">
    <property type="entry name" value="AMINOMETHYLTRANSFERASE"/>
    <property type="match status" value="1"/>
</dbReference>
<comment type="function">
    <text evidence="7">The glycine cleavage system catalyzes the degradation of glycine.</text>
</comment>
<comment type="similarity">
    <text evidence="1 7">Belongs to the GcvT family.</text>
</comment>
<dbReference type="Gene3D" id="4.10.1250.10">
    <property type="entry name" value="Aminomethyltransferase fragment"/>
    <property type="match status" value="1"/>
</dbReference>
<dbReference type="STRING" id="1797110.A3841_01690"/>
<dbReference type="Pfam" id="PF01571">
    <property type="entry name" value="GCV_T"/>
    <property type="match status" value="1"/>
</dbReference>
<dbReference type="EMBL" id="LVWA01000009">
    <property type="protein sequence ID" value="OKL39309.1"/>
    <property type="molecule type" value="Genomic_DNA"/>
</dbReference>
<reference evidence="11 12" key="1">
    <citation type="submission" date="2016-03" db="EMBL/GenBank/DDBJ databases">
        <title>Genome sequence of Pontibacter sp. nov., of the family cytophagaceae, isolated from marine sediment of the Yellow Sea, China.</title>
        <authorList>
            <person name="Zhang G."/>
            <person name="Zhang R."/>
        </authorList>
    </citation>
    <scope>NUCLEOTIDE SEQUENCE [LARGE SCALE GENOMIC DNA]</scope>
    <source>
        <strain evidence="11 12">S10-8</strain>
    </source>
</reference>
<dbReference type="PIRSF" id="PIRSF006487">
    <property type="entry name" value="GcvT"/>
    <property type="match status" value="1"/>
</dbReference>
<dbReference type="Gene3D" id="3.30.70.1400">
    <property type="entry name" value="Aminomethyltransferase beta-barrel domains"/>
    <property type="match status" value="1"/>
</dbReference>
<evidence type="ECO:0000313" key="12">
    <source>
        <dbReference type="Proteomes" id="UP000186551"/>
    </source>
</evidence>
<dbReference type="SUPFAM" id="SSF103025">
    <property type="entry name" value="Folate-binding domain"/>
    <property type="match status" value="1"/>
</dbReference>
<proteinExistence type="inferred from homology"/>
<evidence type="ECO:0000256" key="6">
    <source>
        <dbReference type="ARBA" id="ARBA00047665"/>
    </source>
</evidence>
<comment type="subunit">
    <text evidence="7">The glycine cleavage system is composed of four proteins: P, T, L and H.</text>
</comment>
<dbReference type="FunFam" id="4.10.1250.10:FF:000001">
    <property type="entry name" value="Aminomethyltransferase"/>
    <property type="match status" value="1"/>
</dbReference>
<keyword evidence="12" id="KW-1185">Reference proteome</keyword>
<name>A0A1Q5PAN7_9BACT</name>
<keyword evidence="4 7" id="KW-0808">Transferase</keyword>
<dbReference type="AlphaFoldDB" id="A0A1Q5PAN7"/>
<comment type="caution">
    <text evidence="11">The sequence shown here is derived from an EMBL/GenBank/DDBJ whole genome shotgun (WGS) entry which is preliminary data.</text>
</comment>
<evidence type="ECO:0000256" key="5">
    <source>
        <dbReference type="ARBA" id="ARBA00031395"/>
    </source>
</evidence>
<dbReference type="GO" id="GO:0008483">
    <property type="term" value="F:transaminase activity"/>
    <property type="evidence" value="ECO:0007669"/>
    <property type="project" value="UniProtKB-KW"/>
</dbReference>
<dbReference type="EC" id="2.1.2.10" evidence="2 7"/>
<evidence type="ECO:0000259" key="10">
    <source>
        <dbReference type="Pfam" id="PF08669"/>
    </source>
</evidence>
<organism evidence="11 12">
    <name type="scientific">Pontibacter flavimaris</name>
    <dbReference type="NCBI Taxonomy" id="1797110"/>
    <lineage>
        <taxon>Bacteria</taxon>
        <taxon>Pseudomonadati</taxon>
        <taxon>Bacteroidota</taxon>
        <taxon>Cytophagia</taxon>
        <taxon>Cytophagales</taxon>
        <taxon>Hymenobacteraceae</taxon>
        <taxon>Pontibacter</taxon>
    </lineage>
</organism>
<dbReference type="HAMAP" id="MF_00259">
    <property type="entry name" value="GcvT"/>
    <property type="match status" value="1"/>
</dbReference>
<accession>A0A1Q5PAN7</accession>
<feature type="domain" description="GCVT N-terminal" evidence="9">
    <location>
        <begin position="9"/>
        <end position="264"/>
    </location>
</feature>
<dbReference type="NCBIfam" id="TIGR00528">
    <property type="entry name" value="gcvT"/>
    <property type="match status" value="1"/>
</dbReference>
<feature type="binding site" evidence="8">
    <location>
        <position position="197"/>
    </location>
    <ligand>
        <name>substrate</name>
    </ligand>
</feature>
<dbReference type="GO" id="GO:0019464">
    <property type="term" value="P:glycine decarboxylation via glycine cleavage system"/>
    <property type="evidence" value="ECO:0007669"/>
    <property type="project" value="UniProtKB-UniRule"/>
</dbReference>
<feature type="domain" description="Aminomethyltransferase C-terminal" evidence="10">
    <location>
        <begin position="282"/>
        <end position="360"/>
    </location>
</feature>
<evidence type="ECO:0000256" key="1">
    <source>
        <dbReference type="ARBA" id="ARBA00008609"/>
    </source>
</evidence>
<dbReference type="Gene3D" id="3.30.1360.120">
    <property type="entry name" value="Probable tRNA modification gtpase trme, domain 1"/>
    <property type="match status" value="1"/>
</dbReference>
<evidence type="ECO:0000256" key="8">
    <source>
        <dbReference type="PIRSR" id="PIRSR006487-1"/>
    </source>
</evidence>
<evidence type="ECO:0000256" key="4">
    <source>
        <dbReference type="ARBA" id="ARBA00022679"/>
    </source>
</evidence>
<dbReference type="InterPro" id="IPR013977">
    <property type="entry name" value="GcvT_C"/>
</dbReference>
<dbReference type="PANTHER" id="PTHR43757:SF2">
    <property type="entry name" value="AMINOMETHYLTRANSFERASE, MITOCHONDRIAL"/>
    <property type="match status" value="1"/>
</dbReference>
<dbReference type="NCBIfam" id="NF001567">
    <property type="entry name" value="PRK00389.1"/>
    <property type="match status" value="1"/>
</dbReference>
<dbReference type="InterPro" id="IPR029043">
    <property type="entry name" value="GcvT/YgfZ_C"/>
</dbReference>
<dbReference type="InterPro" id="IPR006222">
    <property type="entry name" value="GCVT_N"/>
</dbReference>
<dbReference type="GO" id="GO:0005829">
    <property type="term" value="C:cytosol"/>
    <property type="evidence" value="ECO:0007669"/>
    <property type="project" value="TreeGrafter"/>
</dbReference>
<dbReference type="InterPro" id="IPR006223">
    <property type="entry name" value="GcvT"/>
</dbReference>
<evidence type="ECO:0000313" key="11">
    <source>
        <dbReference type="EMBL" id="OKL39309.1"/>
    </source>
</evidence>
<dbReference type="GO" id="GO:0004047">
    <property type="term" value="F:aminomethyltransferase activity"/>
    <property type="evidence" value="ECO:0007669"/>
    <property type="project" value="UniProtKB-UniRule"/>
</dbReference>
<protein>
    <recommendedName>
        <fullName evidence="2 7">Aminomethyltransferase</fullName>
        <ecNumber evidence="2 7">2.1.2.10</ecNumber>
    </recommendedName>
    <alternativeName>
        <fullName evidence="5 7">Glycine cleavage system T protein</fullName>
    </alternativeName>
</protein>
<sequence length="362" mass="39841">MELKKIALNDVHEALGAKMVPFAGYNMPVRYSSDIEEHKTVREAVGIFDVSHMGEFMLRGPKALDLIQRVTTNDASKLENSKIQYSCLPNEDGGIVDDLLVYRIADEEYLLVVNASNIEKDWNWISKYNTEGAEMENISDNISLFAVQGPKAAEALASLTKVDLASMAYYTFEKGEFAGAQDVIVSATGYTGAGGFEIYVKNEDAKKVFDAIMEAGEPFGIKPIGLGARDTLRLEMGFCLYGNDIDDSTSPLEAGLGWITKFNKGFVNAENLKAQKEQGVNRKLIGFEMLEKAIPRAHYEIVNAEGEKIGEVTSGTMSPSLGKGIGLGYVTNDYNKVGTEIFIRIRNKDMKAQVVKPPFVQK</sequence>
<dbReference type="InterPro" id="IPR022903">
    <property type="entry name" value="GcvT_bac"/>
</dbReference>
<dbReference type="Gene3D" id="2.40.30.110">
    <property type="entry name" value="Aminomethyltransferase beta-barrel domains"/>
    <property type="match status" value="1"/>
</dbReference>
<comment type="catalytic activity">
    <reaction evidence="6 7">
        <text>N(6)-[(R)-S(8)-aminomethyldihydrolipoyl]-L-lysyl-[protein] + (6S)-5,6,7,8-tetrahydrofolate = N(6)-[(R)-dihydrolipoyl]-L-lysyl-[protein] + (6R)-5,10-methylene-5,6,7,8-tetrahydrofolate + NH4(+)</text>
        <dbReference type="Rhea" id="RHEA:16945"/>
        <dbReference type="Rhea" id="RHEA-COMP:10475"/>
        <dbReference type="Rhea" id="RHEA-COMP:10492"/>
        <dbReference type="ChEBI" id="CHEBI:15636"/>
        <dbReference type="ChEBI" id="CHEBI:28938"/>
        <dbReference type="ChEBI" id="CHEBI:57453"/>
        <dbReference type="ChEBI" id="CHEBI:83100"/>
        <dbReference type="ChEBI" id="CHEBI:83143"/>
        <dbReference type="EC" id="2.1.2.10"/>
    </reaction>
</comment>
<evidence type="ECO:0000256" key="3">
    <source>
        <dbReference type="ARBA" id="ARBA00022576"/>
    </source>
</evidence>
<dbReference type="SUPFAM" id="SSF101790">
    <property type="entry name" value="Aminomethyltransferase beta-barrel domain"/>
    <property type="match status" value="1"/>
</dbReference>
<dbReference type="GO" id="GO:0005960">
    <property type="term" value="C:glycine cleavage complex"/>
    <property type="evidence" value="ECO:0007669"/>
    <property type="project" value="InterPro"/>
</dbReference>